<gene>
    <name evidence="1" type="ORF">AX018_11191</name>
</gene>
<evidence type="ECO:0000313" key="2">
    <source>
        <dbReference type="Proteomes" id="UP000248856"/>
    </source>
</evidence>
<evidence type="ECO:0000313" key="1">
    <source>
        <dbReference type="EMBL" id="RAR70167.1"/>
    </source>
</evidence>
<keyword evidence="2" id="KW-1185">Reference proteome</keyword>
<dbReference type="Proteomes" id="UP000248856">
    <property type="component" value="Unassembled WGS sequence"/>
</dbReference>
<dbReference type="EMBL" id="QLTA01000119">
    <property type="protein sequence ID" value="RAR70167.1"/>
    <property type="molecule type" value="Genomic_DNA"/>
</dbReference>
<organism evidence="1 2">
    <name type="scientific">Paracidovorax anthurii</name>
    <dbReference type="NCBI Taxonomy" id="78229"/>
    <lineage>
        <taxon>Bacteria</taxon>
        <taxon>Pseudomonadati</taxon>
        <taxon>Pseudomonadota</taxon>
        <taxon>Betaproteobacteria</taxon>
        <taxon>Burkholderiales</taxon>
        <taxon>Comamonadaceae</taxon>
        <taxon>Paracidovorax</taxon>
    </lineage>
</organism>
<comment type="caution">
    <text evidence="1">The sequence shown here is derived from an EMBL/GenBank/DDBJ whole genome shotgun (WGS) entry which is preliminary data.</text>
</comment>
<name>A0A328YHI5_9BURK</name>
<protein>
    <submittedName>
        <fullName evidence="1">Uncharacterized protein</fullName>
    </submittedName>
</protein>
<accession>A0A328YHI5</accession>
<reference evidence="1 2" key="1">
    <citation type="submission" date="2018-06" db="EMBL/GenBank/DDBJ databases">
        <title>Genomic Encyclopedia of Archaeal and Bacterial Type Strains, Phase II (KMG-II): from individual species to whole genera.</title>
        <authorList>
            <person name="Goeker M."/>
        </authorList>
    </citation>
    <scope>NUCLEOTIDE SEQUENCE [LARGE SCALE GENOMIC DNA]</scope>
    <source>
        <strain evidence="1 2">CFPB 3232</strain>
    </source>
</reference>
<proteinExistence type="predicted"/>
<sequence length="90" mass="10189">MIISYQCNKKFGTKTFYQIDITLIFPLKPIRNISAIEEVIFHINNTSQPHIAVDCKKANIHRTVLINNPSPLGIKENESSSVASLTIYRS</sequence>
<dbReference type="AlphaFoldDB" id="A0A328YHI5"/>